<proteinExistence type="predicted"/>
<sequence length="85" mass="9628">MDSQQRQRHRGAPDRMTRRGRFIQQGHRMRARRNSQVGRGDDANMAKVGDEATHGKQVDDGDVAVSEKGMSGVFEVNCWSWQLSV</sequence>
<name>A0A179F7N5_METCM</name>
<dbReference type="EMBL" id="LSBJ02000007">
    <property type="protein sequence ID" value="OAQ61438.1"/>
    <property type="molecule type" value="Genomic_DNA"/>
</dbReference>
<evidence type="ECO:0000313" key="2">
    <source>
        <dbReference type="EMBL" id="OAQ61438.1"/>
    </source>
</evidence>
<dbReference type="Proteomes" id="UP000078397">
    <property type="component" value="Unassembled WGS sequence"/>
</dbReference>
<reference evidence="2 3" key="1">
    <citation type="journal article" date="2016" name="PLoS Pathog.">
        <title>Biosynthesis of antibiotic leucinostatins in bio-control fungus Purpureocillium lilacinum and their inhibition on phytophthora revealed by genome mining.</title>
        <authorList>
            <person name="Wang G."/>
            <person name="Liu Z."/>
            <person name="Lin R."/>
            <person name="Li E."/>
            <person name="Mao Z."/>
            <person name="Ling J."/>
            <person name="Yang Y."/>
            <person name="Yin W.B."/>
            <person name="Xie B."/>
        </authorList>
    </citation>
    <scope>NUCLEOTIDE SEQUENCE [LARGE SCALE GENOMIC DNA]</scope>
    <source>
        <strain evidence="2">170</strain>
    </source>
</reference>
<comment type="caution">
    <text evidence="2">The sequence shown here is derived from an EMBL/GenBank/DDBJ whole genome shotgun (WGS) entry which is preliminary data.</text>
</comment>
<dbReference type="GeneID" id="28858259"/>
<protein>
    <submittedName>
        <fullName evidence="2">Uncharacterized protein</fullName>
    </submittedName>
</protein>
<dbReference type="AlphaFoldDB" id="A0A179F7N5"/>
<gene>
    <name evidence="2" type="ORF">VFPPC_16512</name>
</gene>
<dbReference type="KEGG" id="pchm:VFPPC_16512"/>
<feature type="compositionally biased region" description="Basic residues" evidence="1">
    <location>
        <begin position="1"/>
        <end position="10"/>
    </location>
</feature>
<evidence type="ECO:0000256" key="1">
    <source>
        <dbReference type="SAM" id="MobiDB-lite"/>
    </source>
</evidence>
<keyword evidence="3" id="KW-1185">Reference proteome</keyword>
<accession>A0A179F7N5</accession>
<evidence type="ECO:0000313" key="3">
    <source>
        <dbReference type="Proteomes" id="UP000078397"/>
    </source>
</evidence>
<feature type="compositionally biased region" description="Basic and acidic residues" evidence="1">
    <location>
        <begin position="39"/>
        <end position="59"/>
    </location>
</feature>
<dbReference type="RefSeq" id="XP_018139142.1">
    <property type="nucleotide sequence ID" value="XM_018294265.1"/>
</dbReference>
<organism evidence="2 3">
    <name type="scientific">Pochonia chlamydosporia 170</name>
    <dbReference type="NCBI Taxonomy" id="1380566"/>
    <lineage>
        <taxon>Eukaryota</taxon>
        <taxon>Fungi</taxon>
        <taxon>Dikarya</taxon>
        <taxon>Ascomycota</taxon>
        <taxon>Pezizomycotina</taxon>
        <taxon>Sordariomycetes</taxon>
        <taxon>Hypocreomycetidae</taxon>
        <taxon>Hypocreales</taxon>
        <taxon>Clavicipitaceae</taxon>
        <taxon>Pochonia</taxon>
    </lineage>
</organism>
<feature type="region of interest" description="Disordered" evidence="1">
    <location>
        <begin position="1"/>
        <end position="60"/>
    </location>
</feature>